<organism evidence="10 11">
    <name type="scientific">Rhizopus azygosporus</name>
    <name type="common">Rhizopus microsporus var. azygosporus</name>
    <dbReference type="NCBI Taxonomy" id="86630"/>
    <lineage>
        <taxon>Eukaryota</taxon>
        <taxon>Fungi</taxon>
        <taxon>Fungi incertae sedis</taxon>
        <taxon>Mucoromycota</taxon>
        <taxon>Mucoromycotina</taxon>
        <taxon>Mucoromycetes</taxon>
        <taxon>Mucorales</taxon>
        <taxon>Mucorineae</taxon>
        <taxon>Rhizopodaceae</taxon>
        <taxon>Rhizopus</taxon>
    </lineage>
</organism>
<dbReference type="EMBL" id="PJQL01000571">
    <property type="protein sequence ID" value="RCH94510.1"/>
    <property type="molecule type" value="Genomic_DNA"/>
</dbReference>
<dbReference type="InterPro" id="IPR000679">
    <property type="entry name" value="Znf_GATA"/>
</dbReference>
<dbReference type="PROSITE" id="PS50114">
    <property type="entry name" value="GATA_ZN_FINGER_2"/>
    <property type="match status" value="1"/>
</dbReference>
<dbReference type="PANTHER" id="PTHR47172">
    <property type="entry name" value="OS01G0976800 PROTEIN"/>
    <property type="match status" value="1"/>
</dbReference>
<dbReference type="InterPro" id="IPR013088">
    <property type="entry name" value="Znf_NHR/GATA"/>
</dbReference>
<dbReference type="SMART" id="SM00401">
    <property type="entry name" value="ZnF_GATA"/>
    <property type="match status" value="1"/>
</dbReference>
<dbReference type="GO" id="GO:0043565">
    <property type="term" value="F:sequence-specific DNA binding"/>
    <property type="evidence" value="ECO:0007669"/>
    <property type="project" value="InterPro"/>
</dbReference>
<dbReference type="Proteomes" id="UP000252139">
    <property type="component" value="Unassembled WGS sequence"/>
</dbReference>
<feature type="non-terminal residue" evidence="10">
    <location>
        <position position="1"/>
    </location>
</feature>
<dbReference type="CDD" id="cd00202">
    <property type="entry name" value="ZnF_GATA"/>
    <property type="match status" value="1"/>
</dbReference>
<evidence type="ECO:0000256" key="2">
    <source>
        <dbReference type="ARBA" id="ARBA00022771"/>
    </source>
</evidence>
<comment type="caution">
    <text evidence="10">The sequence shown here is derived from an EMBL/GenBank/DDBJ whole genome shotgun (WGS) entry which is preliminary data.</text>
</comment>
<evidence type="ECO:0000256" key="4">
    <source>
        <dbReference type="ARBA" id="ARBA00023015"/>
    </source>
</evidence>
<dbReference type="STRING" id="86630.A0A367JX50"/>
<evidence type="ECO:0000256" key="1">
    <source>
        <dbReference type="ARBA" id="ARBA00022723"/>
    </source>
</evidence>
<evidence type="ECO:0000256" key="6">
    <source>
        <dbReference type="PROSITE-ProRule" id="PRU00094"/>
    </source>
</evidence>
<feature type="compositionally biased region" description="Low complexity" evidence="8">
    <location>
        <begin position="433"/>
        <end position="442"/>
    </location>
</feature>
<reference evidence="10 11" key="1">
    <citation type="journal article" date="2018" name="G3 (Bethesda)">
        <title>Phylogenetic and Phylogenomic Definition of Rhizopus Species.</title>
        <authorList>
            <person name="Gryganskyi A.P."/>
            <person name="Golan J."/>
            <person name="Dolatabadi S."/>
            <person name="Mondo S."/>
            <person name="Robb S."/>
            <person name="Idnurm A."/>
            <person name="Muszewska A."/>
            <person name="Steczkiewicz K."/>
            <person name="Masonjones S."/>
            <person name="Liao H.L."/>
            <person name="Gajdeczka M.T."/>
            <person name="Anike F."/>
            <person name="Vuek A."/>
            <person name="Anishchenko I.M."/>
            <person name="Voigt K."/>
            <person name="de Hoog G.S."/>
            <person name="Smith M.E."/>
            <person name="Heitman J."/>
            <person name="Vilgalys R."/>
            <person name="Stajich J.E."/>
        </authorList>
    </citation>
    <scope>NUCLEOTIDE SEQUENCE [LARGE SCALE GENOMIC DNA]</scope>
    <source>
        <strain evidence="10 11">CBS 357.93</strain>
    </source>
</reference>
<dbReference type="OrthoDB" id="2162994at2759"/>
<evidence type="ECO:0000313" key="11">
    <source>
        <dbReference type="Proteomes" id="UP000252139"/>
    </source>
</evidence>
<proteinExistence type="predicted"/>
<name>A0A367JX50_RHIAZ</name>
<dbReference type="PANTHER" id="PTHR47172:SF24">
    <property type="entry name" value="GATA ZINC FINGER DOMAIN-CONTAINING PROTEIN 14-RELATED"/>
    <property type="match status" value="1"/>
</dbReference>
<keyword evidence="11" id="KW-1185">Reference proteome</keyword>
<accession>A0A367JX50</accession>
<keyword evidence="3" id="KW-0862">Zinc</keyword>
<evidence type="ECO:0000259" key="9">
    <source>
        <dbReference type="PROSITE" id="PS50114"/>
    </source>
</evidence>
<evidence type="ECO:0000256" key="8">
    <source>
        <dbReference type="SAM" id="MobiDB-lite"/>
    </source>
</evidence>
<feature type="region of interest" description="Disordered" evidence="8">
    <location>
        <begin position="405"/>
        <end position="451"/>
    </location>
</feature>
<feature type="coiled-coil region" evidence="7">
    <location>
        <begin position="329"/>
        <end position="363"/>
    </location>
</feature>
<evidence type="ECO:0000313" key="10">
    <source>
        <dbReference type="EMBL" id="RCH94510.1"/>
    </source>
</evidence>
<evidence type="ECO:0000256" key="3">
    <source>
        <dbReference type="ARBA" id="ARBA00022833"/>
    </source>
</evidence>
<keyword evidence="1" id="KW-0479">Metal-binding</keyword>
<evidence type="ECO:0000256" key="7">
    <source>
        <dbReference type="SAM" id="Coils"/>
    </source>
</evidence>
<keyword evidence="2 6" id="KW-0863">Zinc-finger</keyword>
<protein>
    <submittedName>
        <fullName evidence="10">Transcription factor</fullName>
    </submittedName>
</protein>
<dbReference type="AlphaFoldDB" id="A0A367JX50"/>
<dbReference type="GO" id="GO:0008270">
    <property type="term" value="F:zinc ion binding"/>
    <property type="evidence" value="ECO:0007669"/>
    <property type="project" value="UniProtKB-KW"/>
</dbReference>
<keyword evidence="5" id="KW-0804">Transcription</keyword>
<keyword evidence="7" id="KW-0175">Coiled coil</keyword>
<dbReference type="GO" id="GO:0006355">
    <property type="term" value="P:regulation of DNA-templated transcription"/>
    <property type="evidence" value="ECO:0007669"/>
    <property type="project" value="InterPro"/>
</dbReference>
<keyword evidence="4" id="KW-0805">Transcription regulation</keyword>
<evidence type="ECO:0000256" key="5">
    <source>
        <dbReference type="ARBA" id="ARBA00023163"/>
    </source>
</evidence>
<dbReference type="SUPFAM" id="SSF57716">
    <property type="entry name" value="Glucocorticoid receptor-like (DNA-binding domain)"/>
    <property type="match status" value="1"/>
</dbReference>
<sequence length="588" mass="66473">PATRRKWPNMKYLGSCTLHLGPHLFQDTSFYEAIRSEPWSRIIEAHQGVSVKKDDPEESTNEQPNQEPLQLQWIDVVFELKEVPSERYVFPKEALISVCNNPVELRASFALPLDPDMADEFFDTPKDKILKHGHKYDVEYVSHILATTTEKQKIELPFEQYEPANILLSNVNPEIIEAVKRVVQDPKDVKKRLSLKVNLFPQKRYIQFDNNKAQEIKNLLMRIQTVPDIITGPIMAEKKRNEILNAIKLGKRERDEKFEAELPKTKMPGVRDESMLRCTYCGTKYTSMWRPGPGGHGTLCNSCGIQWKRGEILEGAPVISLKEERKLLWEKKQREKAAEALEMEKLEKDNKKLQRKLERTVADASCSDGTRGAYFAAQLVQQRQNKVKKDASPINDQASLCVSNSSGHISLPPTSTNTANTTSPSMIPIAPGQQQQQQQQQQASIPGPTTQPFSLYSAGGIPLPTLSIDFGGALTFSHPNCGITLLDIFFSIRLCKDGYEQTTIQIDKRELVNSSFEITKEGDAQNTREILKMKIASAEPKAINAFGTMLMIDSQQPITVRFLEKLDPSGGAVVQRILQRWLVTFPQQ</sequence>
<gene>
    <name evidence="10" type="primary">TRPS1_3</name>
    <name evidence="10" type="ORF">CU097_013888</name>
</gene>
<dbReference type="Pfam" id="PF00320">
    <property type="entry name" value="GATA"/>
    <property type="match status" value="1"/>
</dbReference>
<feature type="domain" description="GATA-type" evidence="9">
    <location>
        <begin position="272"/>
        <end position="308"/>
    </location>
</feature>
<dbReference type="Gene3D" id="3.30.50.10">
    <property type="entry name" value="Erythroid Transcription Factor GATA-1, subunit A"/>
    <property type="match status" value="1"/>
</dbReference>
<feature type="compositionally biased region" description="Low complexity" evidence="8">
    <location>
        <begin position="412"/>
        <end position="425"/>
    </location>
</feature>